<sequence length="349" mass="37806">MAARSVAVTFTNTTGEILGKNFEALMHGVWTNGIEPPQTVVPGETVSWESESDGVATGTEGRVQYRVGDGGPIIEMHWSNPFVGANTFNEVCIAGKALLRSGGDGENARVSWVLENSQWHTTTFRPSLHGFHFNNSWPEGTTLKHLDLGVVSLPIGDATNGLCGGMVYAAMDYFLSNQLAPAQTVAPAGEGVPLFDYFVSRLFDSFDLPDLPLSLLKLMNPAYPDTDQGIFEPIGLMSGRSAIMVRDSWPRVKDWIDQGFPRPICLVKTKSLNPADLGKNHQVLVWGYHVSGTGVTFALYDPNFHDHDALMMTFDTSRTDVPVAVGVTNPGQGTISCFLPTAYAAQTPP</sequence>
<dbReference type="Proteomes" id="UP000568380">
    <property type="component" value="Unassembled WGS sequence"/>
</dbReference>
<name>A0A7W7ZYE3_9ACTN</name>
<dbReference type="Gene3D" id="2.60.270.50">
    <property type="match status" value="1"/>
</dbReference>
<evidence type="ECO:0000313" key="2">
    <source>
        <dbReference type="Proteomes" id="UP000568380"/>
    </source>
</evidence>
<protein>
    <recommendedName>
        <fullName evidence="3">Peptidase C39-like domain-containing protein</fullName>
    </recommendedName>
</protein>
<dbReference type="AlphaFoldDB" id="A0A7W7ZYE3"/>
<evidence type="ECO:0008006" key="3">
    <source>
        <dbReference type="Google" id="ProtNLM"/>
    </source>
</evidence>
<reference evidence="1 2" key="1">
    <citation type="submission" date="2020-08" db="EMBL/GenBank/DDBJ databases">
        <title>Genomic Encyclopedia of Type Strains, Phase IV (KMG-IV): sequencing the most valuable type-strain genomes for metagenomic binning, comparative biology and taxonomic classification.</title>
        <authorList>
            <person name="Goeker M."/>
        </authorList>
    </citation>
    <scope>NUCLEOTIDE SEQUENCE [LARGE SCALE GENOMIC DNA]</scope>
    <source>
        <strain evidence="1 2">DSM 45385</strain>
    </source>
</reference>
<keyword evidence="2" id="KW-1185">Reference proteome</keyword>
<proteinExistence type="predicted"/>
<gene>
    <name evidence="1" type="ORF">HNR40_001586</name>
</gene>
<organism evidence="1 2">
    <name type="scientific">Nonomuraea endophytica</name>
    <dbReference type="NCBI Taxonomy" id="714136"/>
    <lineage>
        <taxon>Bacteria</taxon>
        <taxon>Bacillati</taxon>
        <taxon>Actinomycetota</taxon>
        <taxon>Actinomycetes</taxon>
        <taxon>Streptosporangiales</taxon>
        <taxon>Streptosporangiaceae</taxon>
        <taxon>Nonomuraea</taxon>
    </lineage>
</organism>
<dbReference type="EMBL" id="JACHIN010000001">
    <property type="protein sequence ID" value="MBB5076140.1"/>
    <property type="molecule type" value="Genomic_DNA"/>
</dbReference>
<evidence type="ECO:0000313" key="1">
    <source>
        <dbReference type="EMBL" id="MBB5076140.1"/>
    </source>
</evidence>
<accession>A0A7W7ZYE3</accession>
<dbReference type="RefSeq" id="WP_184959276.1">
    <property type="nucleotide sequence ID" value="NZ_JACHIN010000001.1"/>
</dbReference>
<comment type="caution">
    <text evidence="1">The sequence shown here is derived from an EMBL/GenBank/DDBJ whole genome shotgun (WGS) entry which is preliminary data.</text>
</comment>